<dbReference type="PANTHER" id="PTHR48022:SF52">
    <property type="entry name" value="SUGAR TRANSPORTER, PUTATIVE-RELATED"/>
    <property type="match status" value="1"/>
</dbReference>
<dbReference type="KEGG" id="act:ACLA_040410"/>
<keyword evidence="3 5" id="KW-1133">Transmembrane helix</keyword>
<dbReference type="OrthoDB" id="65569at2759"/>
<dbReference type="InterPro" id="IPR050360">
    <property type="entry name" value="MFS_Sugar_Transporters"/>
</dbReference>
<evidence type="ECO:0000256" key="1">
    <source>
        <dbReference type="ARBA" id="ARBA00004141"/>
    </source>
</evidence>
<dbReference type="SUPFAM" id="SSF103473">
    <property type="entry name" value="MFS general substrate transporter"/>
    <property type="match status" value="1"/>
</dbReference>
<comment type="subcellular location">
    <subcellularLocation>
        <location evidence="1">Membrane</location>
        <topology evidence="1">Multi-pass membrane protein</topology>
    </subcellularLocation>
</comment>
<evidence type="ECO:0000256" key="4">
    <source>
        <dbReference type="ARBA" id="ARBA00023136"/>
    </source>
</evidence>
<dbReference type="Gene3D" id="1.20.1250.20">
    <property type="entry name" value="MFS general substrate transporter like domains"/>
    <property type="match status" value="2"/>
</dbReference>
<dbReference type="VEuPathDB" id="FungiDB:ACLA_040410"/>
<evidence type="ECO:0000256" key="5">
    <source>
        <dbReference type="SAM" id="Phobius"/>
    </source>
</evidence>
<proteinExistence type="predicted"/>
<keyword evidence="7" id="KW-1185">Reference proteome</keyword>
<dbReference type="RefSeq" id="XP_001271251.1">
    <property type="nucleotide sequence ID" value="XM_001271250.1"/>
</dbReference>
<dbReference type="InterPro" id="IPR005828">
    <property type="entry name" value="MFS_sugar_transport-like"/>
</dbReference>
<evidence type="ECO:0000256" key="3">
    <source>
        <dbReference type="ARBA" id="ARBA00022989"/>
    </source>
</evidence>
<protein>
    <recommendedName>
        <fullName evidence="8">Major facilitator superfamily (MFS) profile domain-containing protein</fullName>
    </recommendedName>
</protein>
<dbReference type="HOGENOM" id="CLU_1721911_0_0_1"/>
<dbReference type="GO" id="GO:0005351">
    <property type="term" value="F:carbohydrate:proton symporter activity"/>
    <property type="evidence" value="ECO:0007669"/>
    <property type="project" value="TreeGrafter"/>
</dbReference>
<dbReference type="GeneID" id="4703570"/>
<feature type="transmembrane region" description="Helical" evidence="5">
    <location>
        <begin position="12"/>
        <end position="29"/>
    </location>
</feature>
<accession>A1CL01</accession>
<dbReference type="PANTHER" id="PTHR48022">
    <property type="entry name" value="PLASTIDIC GLUCOSE TRANSPORTER 4"/>
    <property type="match status" value="1"/>
</dbReference>
<name>A1CL01_ASPCL</name>
<dbReference type="EMBL" id="DS027056">
    <property type="protein sequence ID" value="EAW09825.1"/>
    <property type="molecule type" value="Genomic_DNA"/>
</dbReference>
<dbReference type="Pfam" id="PF00083">
    <property type="entry name" value="Sugar_tr"/>
    <property type="match status" value="1"/>
</dbReference>
<sequence length="152" mass="17385">MDGDWSWRVPLILKALFPAIVCVTIYLLTPESPRYYVMRGKRDTAKQMVAKYHTISGKINEPIVEIVVSQIEASLENNRTNFNQSWDLLTAIGALIVDKFRRRRLILTGPASMIIFQFATTITSWQYKVTESRAAAALTILWIYLYQTSSPP</sequence>
<reference evidence="6 7" key="1">
    <citation type="journal article" date="2008" name="PLoS Genet.">
        <title>Genomic islands in the pathogenic filamentous fungus Aspergillus fumigatus.</title>
        <authorList>
            <person name="Fedorova N.D."/>
            <person name="Khaldi N."/>
            <person name="Joardar V.S."/>
            <person name="Maiti R."/>
            <person name="Amedeo P."/>
            <person name="Anderson M.J."/>
            <person name="Crabtree J."/>
            <person name="Silva J.C."/>
            <person name="Badger J.H."/>
            <person name="Albarraq A."/>
            <person name="Angiuoli S."/>
            <person name="Bussey H."/>
            <person name="Bowyer P."/>
            <person name="Cotty P.J."/>
            <person name="Dyer P.S."/>
            <person name="Egan A."/>
            <person name="Galens K."/>
            <person name="Fraser-Liggett C.M."/>
            <person name="Haas B.J."/>
            <person name="Inman J.M."/>
            <person name="Kent R."/>
            <person name="Lemieux S."/>
            <person name="Malavazi I."/>
            <person name="Orvis J."/>
            <person name="Roemer T."/>
            <person name="Ronning C.M."/>
            <person name="Sundaram J.P."/>
            <person name="Sutton G."/>
            <person name="Turner G."/>
            <person name="Venter J.C."/>
            <person name="White O.R."/>
            <person name="Whitty B.R."/>
            <person name="Youngman P."/>
            <person name="Wolfe K.H."/>
            <person name="Goldman G.H."/>
            <person name="Wortman J.R."/>
            <person name="Jiang B."/>
            <person name="Denning D.W."/>
            <person name="Nierman W.C."/>
        </authorList>
    </citation>
    <scope>NUCLEOTIDE SEQUENCE [LARGE SCALE GENOMIC DNA]</scope>
    <source>
        <strain evidence="7">ATCC 1007 / CBS 513.65 / DSM 816 / NCTC 3887 / NRRL 1</strain>
    </source>
</reference>
<gene>
    <name evidence="6" type="ORF">ACLA_040410</name>
</gene>
<organism evidence="6 7">
    <name type="scientific">Aspergillus clavatus (strain ATCC 1007 / CBS 513.65 / DSM 816 / NCTC 3887 / NRRL 1 / QM 1276 / 107)</name>
    <dbReference type="NCBI Taxonomy" id="344612"/>
    <lineage>
        <taxon>Eukaryota</taxon>
        <taxon>Fungi</taxon>
        <taxon>Dikarya</taxon>
        <taxon>Ascomycota</taxon>
        <taxon>Pezizomycotina</taxon>
        <taxon>Eurotiomycetes</taxon>
        <taxon>Eurotiomycetidae</taxon>
        <taxon>Eurotiales</taxon>
        <taxon>Aspergillaceae</taxon>
        <taxon>Aspergillus</taxon>
        <taxon>Aspergillus subgen. Fumigati</taxon>
    </lineage>
</organism>
<evidence type="ECO:0000313" key="7">
    <source>
        <dbReference type="Proteomes" id="UP000006701"/>
    </source>
</evidence>
<dbReference type="Proteomes" id="UP000006701">
    <property type="component" value="Unassembled WGS sequence"/>
</dbReference>
<dbReference type="AlphaFoldDB" id="A1CL01"/>
<dbReference type="InterPro" id="IPR036259">
    <property type="entry name" value="MFS_trans_sf"/>
</dbReference>
<feature type="transmembrane region" description="Helical" evidence="5">
    <location>
        <begin position="105"/>
        <end position="127"/>
    </location>
</feature>
<dbReference type="eggNOG" id="KOG0254">
    <property type="taxonomic scope" value="Eukaryota"/>
</dbReference>
<keyword evidence="4 5" id="KW-0472">Membrane</keyword>
<evidence type="ECO:0000256" key="2">
    <source>
        <dbReference type="ARBA" id="ARBA00022692"/>
    </source>
</evidence>
<evidence type="ECO:0000313" key="6">
    <source>
        <dbReference type="EMBL" id="EAW09825.1"/>
    </source>
</evidence>
<evidence type="ECO:0008006" key="8">
    <source>
        <dbReference type="Google" id="ProtNLM"/>
    </source>
</evidence>
<keyword evidence="2 5" id="KW-0812">Transmembrane</keyword>
<dbReference type="GO" id="GO:0016020">
    <property type="term" value="C:membrane"/>
    <property type="evidence" value="ECO:0007669"/>
    <property type="project" value="UniProtKB-SubCell"/>
</dbReference>